<dbReference type="PRINTS" id="PR00109">
    <property type="entry name" value="TYRKINASE"/>
</dbReference>
<evidence type="ECO:0000256" key="5">
    <source>
        <dbReference type="ARBA" id="ARBA00022777"/>
    </source>
</evidence>
<evidence type="ECO:0000259" key="11">
    <source>
        <dbReference type="PROSITE" id="PS50011"/>
    </source>
</evidence>
<dbReference type="InterPro" id="IPR017441">
    <property type="entry name" value="Protein_kinase_ATP_BS"/>
</dbReference>
<evidence type="ECO:0000256" key="2">
    <source>
        <dbReference type="ARBA" id="ARBA00022527"/>
    </source>
</evidence>
<evidence type="ECO:0000256" key="3">
    <source>
        <dbReference type="ARBA" id="ARBA00022679"/>
    </source>
</evidence>
<dbReference type="STRING" id="1157962.A0A250X5H8"/>
<keyword evidence="2 10" id="KW-0723">Serine/threonine-protein kinase</keyword>
<evidence type="ECO:0000256" key="10">
    <source>
        <dbReference type="RuleBase" id="RU000304"/>
    </source>
</evidence>
<evidence type="ECO:0000313" key="13">
    <source>
        <dbReference type="Proteomes" id="UP000232323"/>
    </source>
</evidence>
<dbReference type="Gene3D" id="1.10.510.10">
    <property type="entry name" value="Transferase(Phosphotransferase) domain 1"/>
    <property type="match status" value="1"/>
</dbReference>
<dbReference type="InterPro" id="IPR051131">
    <property type="entry name" value="NEK_Ser/Thr_kinase_NIMA"/>
</dbReference>
<dbReference type="EMBL" id="BEGY01000030">
    <property type="protein sequence ID" value="GAX78152.1"/>
    <property type="molecule type" value="Genomic_DNA"/>
</dbReference>
<keyword evidence="3" id="KW-0808">Transferase</keyword>
<accession>A0A250X5H8</accession>
<evidence type="ECO:0000256" key="1">
    <source>
        <dbReference type="ARBA" id="ARBA00012513"/>
    </source>
</evidence>
<proteinExistence type="inferred from homology"/>
<dbReference type="Pfam" id="PF00069">
    <property type="entry name" value="Pkinase"/>
    <property type="match status" value="1"/>
</dbReference>
<dbReference type="PROSITE" id="PS00107">
    <property type="entry name" value="PROTEIN_KINASE_ATP"/>
    <property type="match status" value="1"/>
</dbReference>
<gene>
    <name evidence="12" type="ORF">CEUSTIGMA_g5594.t1</name>
</gene>
<dbReference type="SMART" id="SM00220">
    <property type="entry name" value="S_TKc"/>
    <property type="match status" value="1"/>
</dbReference>
<evidence type="ECO:0000256" key="9">
    <source>
        <dbReference type="PROSITE-ProRule" id="PRU10141"/>
    </source>
</evidence>
<evidence type="ECO:0000256" key="7">
    <source>
        <dbReference type="ARBA" id="ARBA00047899"/>
    </source>
</evidence>
<name>A0A250X5H8_9CHLO</name>
<evidence type="ECO:0000313" key="12">
    <source>
        <dbReference type="EMBL" id="GAX78152.1"/>
    </source>
</evidence>
<comment type="similarity">
    <text evidence="10">Belongs to the protein kinase superfamily.</text>
</comment>
<comment type="caution">
    <text evidence="12">The sequence shown here is derived from an EMBL/GenBank/DDBJ whole genome shotgun (WGS) entry which is preliminary data.</text>
</comment>
<dbReference type="GO" id="GO:0005524">
    <property type="term" value="F:ATP binding"/>
    <property type="evidence" value="ECO:0007669"/>
    <property type="project" value="UniProtKB-UniRule"/>
</dbReference>
<dbReference type="Proteomes" id="UP000232323">
    <property type="component" value="Unassembled WGS sequence"/>
</dbReference>
<dbReference type="PANTHER" id="PTHR44899:SF3">
    <property type="entry name" value="SERINE_THREONINE-PROTEIN KINASE NEK1"/>
    <property type="match status" value="1"/>
</dbReference>
<dbReference type="PANTHER" id="PTHR44899">
    <property type="entry name" value="CAMK FAMILY PROTEIN KINASE"/>
    <property type="match status" value="1"/>
</dbReference>
<dbReference type="FunFam" id="3.30.200.20:FF:000042">
    <property type="entry name" value="Aurora kinase A"/>
    <property type="match status" value="1"/>
</dbReference>
<dbReference type="GO" id="GO:0004674">
    <property type="term" value="F:protein serine/threonine kinase activity"/>
    <property type="evidence" value="ECO:0007669"/>
    <property type="project" value="UniProtKB-KW"/>
</dbReference>
<evidence type="ECO:0000256" key="6">
    <source>
        <dbReference type="ARBA" id="ARBA00022840"/>
    </source>
</evidence>
<dbReference type="InterPro" id="IPR008271">
    <property type="entry name" value="Ser/Thr_kinase_AS"/>
</dbReference>
<dbReference type="PROSITE" id="PS50011">
    <property type="entry name" value="PROTEIN_KINASE_DOM"/>
    <property type="match status" value="1"/>
</dbReference>
<dbReference type="InterPro" id="IPR001245">
    <property type="entry name" value="Ser-Thr/Tyr_kinase_cat_dom"/>
</dbReference>
<protein>
    <recommendedName>
        <fullName evidence="1">non-specific serine/threonine protein kinase</fullName>
        <ecNumber evidence="1">2.7.11.1</ecNumber>
    </recommendedName>
</protein>
<comment type="catalytic activity">
    <reaction evidence="7">
        <text>L-threonyl-[protein] + ATP = O-phospho-L-threonyl-[protein] + ADP + H(+)</text>
        <dbReference type="Rhea" id="RHEA:46608"/>
        <dbReference type="Rhea" id="RHEA-COMP:11060"/>
        <dbReference type="Rhea" id="RHEA-COMP:11605"/>
        <dbReference type="ChEBI" id="CHEBI:15378"/>
        <dbReference type="ChEBI" id="CHEBI:30013"/>
        <dbReference type="ChEBI" id="CHEBI:30616"/>
        <dbReference type="ChEBI" id="CHEBI:61977"/>
        <dbReference type="ChEBI" id="CHEBI:456216"/>
        <dbReference type="EC" id="2.7.11.1"/>
    </reaction>
</comment>
<reference evidence="12 13" key="1">
    <citation type="submission" date="2017-08" db="EMBL/GenBank/DDBJ databases">
        <title>Acidophilic green algal genome provides insights into adaptation to an acidic environment.</title>
        <authorList>
            <person name="Hirooka S."/>
            <person name="Hirose Y."/>
            <person name="Kanesaki Y."/>
            <person name="Higuchi S."/>
            <person name="Fujiwara T."/>
            <person name="Onuma R."/>
            <person name="Era A."/>
            <person name="Ohbayashi R."/>
            <person name="Uzuka A."/>
            <person name="Nozaki H."/>
            <person name="Yoshikawa H."/>
            <person name="Miyagishima S.Y."/>
        </authorList>
    </citation>
    <scope>NUCLEOTIDE SEQUENCE [LARGE SCALE GENOMIC DNA]</scope>
    <source>
        <strain evidence="12 13">NIES-2499</strain>
    </source>
</reference>
<evidence type="ECO:0000256" key="4">
    <source>
        <dbReference type="ARBA" id="ARBA00022741"/>
    </source>
</evidence>
<keyword evidence="4 9" id="KW-0547">Nucleotide-binding</keyword>
<dbReference type="EC" id="2.7.11.1" evidence="1"/>
<dbReference type="OrthoDB" id="248923at2759"/>
<evidence type="ECO:0000256" key="8">
    <source>
        <dbReference type="ARBA" id="ARBA00048679"/>
    </source>
</evidence>
<keyword evidence="5" id="KW-0418">Kinase</keyword>
<dbReference type="PROSITE" id="PS00108">
    <property type="entry name" value="PROTEIN_KINASE_ST"/>
    <property type="match status" value="1"/>
</dbReference>
<dbReference type="InterPro" id="IPR011009">
    <property type="entry name" value="Kinase-like_dom_sf"/>
</dbReference>
<sequence>MWLASMTSMATENGHDMSLYDSTRTAGRFGSIASNQGSVLGDSSTTSDLSSCLASTSASHDSLSDYEVQHSIGRGKYSQVFAARHVPTGTTVALKKVAIFDMMDPQTRQDCLKEVRILQNLQHPNIVKCFNSFIQDNDLIIVMEWAQSGDLAQLVKQRAQEGRPFTQDEVWLLFGQICHAVQHMHERRMMHRDLKPSNIFIASDGCLKLGDLGLSRYFSSRTLQAVTTVGTPYYMSPECIKGQPYEFSSDIWSLGCLLYELITLRNPFYKEHQSLYVLGKNISACTYEQLPDSFEPELRNLVSSMLQPVPQSRPTVGQLVEAVQNASSNHHRL</sequence>
<dbReference type="AlphaFoldDB" id="A0A250X5H8"/>
<feature type="binding site" evidence="9">
    <location>
        <position position="95"/>
    </location>
    <ligand>
        <name>ATP</name>
        <dbReference type="ChEBI" id="CHEBI:30616"/>
    </ligand>
</feature>
<keyword evidence="6 9" id="KW-0067">ATP-binding</keyword>
<keyword evidence="13" id="KW-1185">Reference proteome</keyword>
<dbReference type="InterPro" id="IPR000719">
    <property type="entry name" value="Prot_kinase_dom"/>
</dbReference>
<comment type="catalytic activity">
    <reaction evidence="8">
        <text>L-seryl-[protein] + ATP = O-phospho-L-seryl-[protein] + ADP + H(+)</text>
        <dbReference type="Rhea" id="RHEA:17989"/>
        <dbReference type="Rhea" id="RHEA-COMP:9863"/>
        <dbReference type="Rhea" id="RHEA-COMP:11604"/>
        <dbReference type="ChEBI" id="CHEBI:15378"/>
        <dbReference type="ChEBI" id="CHEBI:29999"/>
        <dbReference type="ChEBI" id="CHEBI:30616"/>
        <dbReference type="ChEBI" id="CHEBI:83421"/>
        <dbReference type="ChEBI" id="CHEBI:456216"/>
        <dbReference type="EC" id="2.7.11.1"/>
    </reaction>
</comment>
<organism evidence="12 13">
    <name type="scientific">Chlamydomonas eustigma</name>
    <dbReference type="NCBI Taxonomy" id="1157962"/>
    <lineage>
        <taxon>Eukaryota</taxon>
        <taxon>Viridiplantae</taxon>
        <taxon>Chlorophyta</taxon>
        <taxon>core chlorophytes</taxon>
        <taxon>Chlorophyceae</taxon>
        <taxon>CS clade</taxon>
        <taxon>Chlamydomonadales</taxon>
        <taxon>Chlamydomonadaceae</taxon>
        <taxon>Chlamydomonas</taxon>
    </lineage>
</organism>
<feature type="domain" description="Protein kinase" evidence="11">
    <location>
        <begin position="66"/>
        <end position="333"/>
    </location>
</feature>
<dbReference type="SUPFAM" id="SSF56112">
    <property type="entry name" value="Protein kinase-like (PK-like)"/>
    <property type="match status" value="1"/>
</dbReference>